<feature type="non-terminal residue" evidence="2">
    <location>
        <position position="1"/>
    </location>
</feature>
<dbReference type="AlphaFoldDB" id="A0A382FBF7"/>
<accession>A0A382FBF7</accession>
<evidence type="ECO:0000256" key="1">
    <source>
        <dbReference type="SAM" id="Phobius"/>
    </source>
</evidence>
<keyword evidence="1" id="KW-0472">Membrane</keyword>
<keyword evidence="1" id="KW-1133">Transmembrane helix</keyword>
<sequence>VFSADFLFFAIIVNLRIFPELIFFTEEFFPFKTKSFRIVSPSGSLIPGLFSIITCTLYVGIIILVIKT</sequence>
<protein>
    <submittedName>
        <fullName evidence="2">Uncharacterized protein</fullName>
    </submittedName>
</protein>
<name>A0A382FBF7_9ZZZZ</name>
<evidence type="ECO:0000313" key="2">
    <source>
        <dbReference type="EMBL" id="SVB59644.1"/>
    </source>
</evidence>
<feature type="transmembrane region" description="Helical" evidence="1">
    <location>
        <begin position="45"/>
        <end position="66"/>
    </location>
</feature>
<gene>
    <name evidence="2" type="ORF">METZ01_LOCUS212498</name>
</gene>
<reference evidence="2" key="1">
    <citation type="submission" date="2018-05" db="EMBL/GenBank/DDBJ databases">
        <authorList>
            <person name="Lanie J.A."/>
            <person name="Ng W.-L."/>
            <person name="Kazmierczak K.M."/>
            <person name="Andrzejewski T.M."/>
            <person name="Davidsen T.M."/>
            <person name="Wayne K.J."/>
            <person name="Tettelin H."/>
            <person name="Glass J.I."/>
            <person name="Rusch D."/>
            <person name="Podicherti R."/>
            <person name="Tsui H.-C.T."/>
            <person name="Winkler M.E."/>
        </authorList>
    </citation>
    <scope>NUCLEOTIDE SEQUENCE</scope>
</reference>
<keyword evidence="1" id="KW-0812">Transmembrane</keyword>
<organism evidence="2">
    <name type="scientific">marine metagenome</name>
    <dbReference type="NCBI Taxonomy" id="408172"/>
    <lineage>
        <taxon>unclassified sequences</taxon>
        <taxon>metagenomes</taxon>
        <taxon>ecological metagenomes</taxon>
    </lineage>
</organism>
<dbReference type="EMBL" id="UINC01048735">
    <property type="protein sequence ID" value="SVB59644.1"/>
    <property type="molecule type" value="Genomic_DNA"/>
</dbReference>
<proteinExistence type="predicted"/>
<feature type="transmembrane region" description="Helical" evidence="1">
    <location>
        <begin position="6"/>
        <end position="24"/>
    </location>
</feature>